<evidence type="ECO:0000256" key="4">
    <source>
        <dbReference type="ARBA" id="ARBA00022960"/>
    </source>
</evidence>
<keyword evidence="3" id="KW-0808">Transferase</keyword>
<accession>A0AAW9RG01</accession>
<dbReference type="EMBL" id="JAZHOF010000002">
    <property type="protein sequence ID" value="MEJ8571172.1"/>
    <property type="molecule type" value="Genomic_DNA"/>
</dbReference>
<evidence type="ECO:0000256" key="6">
    <source>
        <dbReference type="ARBA" id="ARBA00023316"/>
    </source>
</evidence>
<dbReference type="GO" id="GO:0009252">
    <property type="term" value="P:peptidoglycan biosynthetic process"/>
    <property type="evidence" value="ECO:0007669"/>
    <property type="project" value="UniProtKB-KW"/>
</dbReference>
<evidence type="ECO:0000256" key="7">
    <source>
        <dbReference type="PROSITE-ProRule" id="PRU01373"/>
    </source>
</evidence>
<dbReference type="GO" id="GO:0008360">
    <property type="term" value="P:regulation of cell shape"/>
    <property type="evidence" value="ECO:0007669"/>
    <property type="project" value="UniProtKB-UniRule"/>
</dbReference>
<feature type="domain" description="L,D-TPase catalytic" evidence="8">
    <location>
        <begin position="324"/>
        <end position="501"/>
    </location>
</feature>
<dbReference type="InterPro" id="IPR038063">
    <property type="entry name" value="Transpep_catalytic_dom"/>
</dbReference>
<evidence type="ECO:0000313" key="10">
    <source>
        <dbReference type="Proteomes" id="UP001378188"/>
    </source>
</evidence>
<feature type="active site" description="Nucleophile" evidence="7">
    <location>
        <position position="474"/>
    </location>
</feature>
<comment type="pathway">
    <text evidence="1 7">Cell wall biogenesis; peptidoglycan biosynthesis.</text>
</comment>
<gene>
    <name evidence="9" type="ORF">V3328_06790</name>
</gene>
<dbReference type="InterPro" id="IPR005490">
    <property type="entry name" value="LD_TPept_cat_dom"/>
</dbReference>
<evidence type="ECO:0000256" key="2">
    <source>
        <dbReference type="ARBA" id="ARBA00005992"/>
    </source>
</evidence>
<feature type="active site" description="Proton donor/acceptor" evidence="7">
    <location>
        <position position="455"/>
    </location>
</feature>
<dbReference type="PANTHER" id="PTHR41533:SF2">
    <property type="entry name" value="BLR7131 PROTEIN"/>
    <property type="match status" value="1"/>
</dbReference>
<name>A0AAW9RG01_9HYPH</name>
<dbReference type="Gene3D" id="1.10.101.10">
    <property type="entry name" value="PGBD-like superfamily/PGBD"/>
    <property type="match status" value="1"/>
</dbReference>
<dbReference type="SUPFAM" id="SSF47090">
    <property type="entry name" value="PGBD-like"/>
    <property type="match status" value="1"/>
</dbReference>
<dbReference type="Pfam" id="PF20142">
    <property type="entry name" value="Scaffold"/>
    <property type="match status" value="1"/>
</dbReference>
<dbReference type="InterPro" id="IPR045380">
    <property type="entry name" value="LD_TPept_scaffold_dom"/>
</dbReference>
<dbReference type="InterPro" id="IPR036365">
    <property type="entry name" value="PGBD-like_sf"/>
</dbReference>
<evidence type="ECO:0000313" key="9">
    <source>
        <dbReference type="EMBL" id="MEJ8571172.1"/>
    </source>
</evidence>
<dbReference type="SUPFAM" id="SSF141523">
    <property type="entry name" value="L,D-transpeptidase catalytic domain-like"/>
    <property type="match status" value="1"/>
</dbReference>
<keyword evidence="10" id="KW-1185">Reference proteome</keyword>
<dbReference type="InterPro" id="IPR002477">
    <property type="entry name" value="Peptidoglycan-bd-like"/>
</dbReference>
<keyword evidence="4 7" id="KW-0133">Cell shape</keyword>
<evidence type="ECO:0000259" key="8">
    <source>
        <dbReference type="PROSITE" id="PS52029"/>
    </source>
</evidence>
<comment type="similarity">
    <text evidence="2">Belongs to the YkuD family.</text>
</comment>
<dbReference type="Gene3D" id="2.40.440.10">
    <property type="entry name" value="L,D-transpeptidase catalytic domain-like"/>
    <property type="match status" value="1"/>
</dbReference>
<comment type="caution">
    <text evidence="9">The sequence shown here is derived from an EMBL/GenBank/DDBJ whole genome shotgun (WGS) entry which is preliminary data.</text>
</comment>
<keyword evidence="6 7" id="KW-0961">Cell wall biogenesis/degradation</keyword>
<keyword evidence="5 7" id="KW-0573">Peptidoglycan synthesis</keyword>
<proteinExistence type="inferred from homology"/>
<dbReference type="CDD" id="cd16913">
    <property type="entry name" value="YkuD_like"/>
    <property type="match status" value="1"/>
</dbReference>
<dbReference type="InterPro" id="IPR052905">
    <property type="entry name" value="LD-transpeptidase_YkuD-like"/>
</dbReference>
<organism evidence="9 10">
    <name type="scientific">Microbaculum marinum</name>
    <dbReference type="NCBI Taxonomy" id="1764581"/>
    <lineage>
        <taxon>Bacteria</taxon>
        <taxon>Pseudomonadati</taxon>
        <taxon>Pseudomonadota</taxon>
        <taxon>Alphaproteobacteria</taxon>
        <taxon>Hyphomicrobiales</taxon>
        <taxon>Tepidamorphaceae</taxon>
        <taxon>Microbaculum</taxon>
    </lineage>
</organism>
<evidence type="ECO:0000256" key="3">
    <source>
        <dbReference type="ARBA" id="ARBA00022679"/>
    </source>
</evidence>
<dbReference type="Pfam" id="PF03734">
    <property type="entry name" value="YkuD"/>
    <property type="match status" value="1"/>
</dbReference>
<evidence type="ECO:0000256" key="5">
    <source>
        <dbReference type="ARBA" id="ARBA00022984"/>
    </source>
</evidence>
<dbReference type="Pfam" id="PF01471">
    <property type="entry name" value="PG_binding_1"/>
    <property type="match status" value="1"/>
</dbReference>
<dbReference type="GO" id="GO:0071555">
    <property type="term" value="P:cell wall organization"/>
    <property type="evidence" value="ECO:0007669"/>
    <property type="project" value="UniProtKB-UniRule"/>
</dbReference>
<evidence type="ECO:0000256" key="1">
    <source>
        <dbReference type="ARBA" id="ARBA00004752"/>
    </source>
</evidence>
<dbReference type="PANTHER" id="PTHR41533">
    <property type="entry name" value="L,D-TRANSPEPTIDASE HI_1667-RELATED"/>
    <property type="match status" value="1"/>
</dbReference>
<dbReference type="GO" id="GO:0004180">
    <property type="term" value="F:carboxypeptidase activity"/>
    <property type="evidence" value="ECO:0007669"/>
    <property type="project" value="UniProtKB-ARBA"/>
</dbReference>
<sequence length="559" mass="62376">MNGTLIPVEQETMATTRRFLVLALMAFGVGWGLQPAAIQSAAAQEPKQVAREIAQIVRDGEAPFGSDLEDERLFQVYAYYHLRSFTPIWVRDDGPKTKGRELLAVLQNASADGLEPNDYHVGRLSELMEQSDVRSLARLELLLTRAFLDYGRDLSAGRVEPNSVDSEVHMNPDPIDAGKLIHGAEGADDIGPYVHTLAPQTDEYLRLATMLAEYREMAALGGWPTVPDGETLKPGMDDPRVPALRQYLSAVGDYLGDPDDPSTLFDEELEASVNRFQERHGIDVDGAVGPATLAEMNTPIEERIETMELNMERRRWMVDDLGERYVFVNLADQVLKVVDNGRTIHTARTVVGKPYTRTPVFDEIMQYVVINPDWTVPNSIARNEYLPKLRKSPGALAAQNIHVYAGNGRIDPYSVDWNAISPSNFRYTLRQDPGPGNALGQIKFMFPNQYNIYIHDTPSKGLFARSSRAFSHGCVRVQDPVELGAVILGTQGWTAEKIRSVIASGKKTVVNLEEPLPVHVTYLTAWVNKDGTVNFRNDIYNRDKRLREGLQMTRLVQGG</sequence>
<protein>
    <submittedName>
        <fullName evidence="9">L,D-transpeptidase family protein</fullName>
    </submittedName>
</protein>
<dbReference type="AlphaFoldDB" id="A0AAW9RG01"/>
<reference evidence="9 10" key="1">
    <citation type="submission" date="2024-02" db="EMBL/GenBank/DDBJ databases">
        <title>Genome analysis and characterization of Microbaculum marinisediminis sp. nov., isolated from marine sediment.</title>
        <authorList>
            <person name="Du Z.-J."/>
            <person name="Ye Y.-Q."/>
            <person name="Zhang Z.-R."/>
            <person name="Yuan S.-M."/>
            <person name="Zhang X.-Y."/>
        </authorList>
    </citation>
    <scope>NUCLEOTIDE SEQUENCE [LARGE SCALE GENOMIC DNA]</scope>
    <source>
        <strain evidence="9 10">SDUM1044001</strain>
    </source>
</reference>
<dbReference type="Proteomes" id="UP001378188">
    <property type="component" value="Unassembled WGS sequence"/>
</dbReference>
<dbReference type="GO" id="GO:0016740">
    <property type="term" value="F:transferase activity"/>
    <property type="evidence" value="ECO:0007669"/>
    <property type="project" value="UniProtKB-KW"/>
</dbReference>
<dbReference type="RefSeq" id="WP_340328853.1">
    <property type="nucleotide sequence ID" value="NZ_JAZHOF010000002.1"/>
</dbReference>
<dbReference type="PROSITE" id="PS52029">
    <property type="entry name" value="LD_TPASE"/>
    <property type="match status" value="1"/>
</dbReference>
<dbReference type="InterPro" id="IPR036366">
    <property type="entry name" value="PGBDSf"/>
</dbReference>